<evidence type="ECO:0000313" key="2">
    <source>
        <dbReference type="EMBL" id="KAG8172239.1"/>
    </source>
</evidence>
<feature type="region of interest" description="Disordered" evidence="1">
    <location>
        <begin position="1"/>
        <end position="72"/>
    </location>
</feature>
<feature type="compositionally biased region" description="Basic and acidic residues" evidence="1">
    <location>
        <begin position="43"/>
        <end position="55"/>
    </location>
</feature>
<keyword evidence="3" id="KW-1185">Reference proteome</keyword>
<dbReference type="AlphaFoldDB" id="A0AAV6TKA4"/>
<organism evidence="2 3">
    <name type="scientific">Oedothorax gibbosus</name>
    <dbReference type="NCBI Taxonomy" id="931172"/>
    <lineage>
        <taxon>Eukaryota</taxon>
        <taxon>Metazoa</taxon>
        <taxon>Ecdysozoa</taxon>
        <taxon>Arthropoda</taxon>
        <taxon>Chelicerata</taxon>
        <taxon>Arachnida</taxon>
        <taxon>Araneae</taxon>
        <taxon>Araneomorphae</taxon>
        <taxon>Entelegynae</taxon>
        <taxon>Araneoidea</taxon>
        <taxon>Linyphiidae</taxon>
        <taxon>Erigoninae</taxon>
        <taxon>Oedothorax</taxon>
    </lineage>
</organism>
<evidence type="ECO:0000256" key="1">
    <source>
        <dbReference type="SAM" id="MobiDB-lite"/>
    </source>
</evidence>
<proteinExistence type="predicted"/>
<gene>
    <name evidence="2" type="ORF">JTE90_005346</name>
</gene>
<sequence length="211" mass="23231">MGTTGTKITLSPSDFQGQRGAPDTARDAVLLRNSRPRPSRRGRFQDKKTLQRKDNSSPGPPSTSPSSVRYRTCPEGPYLRVRDRLEPCSTAVQWNPSPASVLKALTWRICYYHQDMHGGAPGGLTARPPSTHATATILLMRRTFLNLHEGSSAVAARYRPNVERNPFSGIVARSVSCYTLLSEFRLPMASSDCLGATNTFHGFMSVSHRTP</sequence>
<accession>A0AAV6TKA4</accession>
<protein>
    <submittedName>
        <fullName evidence="2">Uncharacterized protein</fullName>
    </submittedName>
</protein>
<dbReference type="Proteomes" id="UP000827092">
    <property type="component" value="Unassembled WGS sequence"/>
</dbReference>
<comment type="caution">
    <text evidence="2">The sequence shown here is derived from an EMBL/GenBank/DDBJ whole genome shotgun (WGS) entry which is preliminary data.</text>
</comment>
<dbReference type="EMBL" id="JAFNEN010002942">
    <property type="protein sequence ID" value="KAG8172239.1"/>
    <property type="molecule type" value="Genomic_DNA"/>
</dbReference>
<evidence type="ECO:0000313" key="3">
    <source>
        <dbReference type="Proteomes" id="UP000827092"/>
    </source>
</evidence>
<feature type="compositionally biased region" description="Polar residues" evidence="1">
    <location>
        <begin position="1"/>
        <end position="16"/>
    </location>
</feature>
<name>A0AAV6TKA4_9ARAC</name>
<reference evidence="2 3" key="1">
    <citation type="journal article" date="2022" name="Nat. Ecol. Evol.">
        <title>A masculinizing supergene underlies an exaggerated male reproductive morph in a spider.</title>
        <authorList>
            <person name="Hendrickx F."/>
            <person name="De Corte Z."/>
            <person name="Sonet G."/>
            <person name="Van Belleghem S.M."/>
            <person name="Kostlbacher S."/>
            <person name="Vangestel C."/>
        </authorList>
    </citation>
    <scope>NUCLEOTIDE SEQUENCE [LARGE SCALE GENOMIC DNA]</scope>
    <source>
        <strain evidence="2">W744_W776</strain>
    </source>
</reference>